<dbReference type="SUPFAM" id="SSF47060">
    <property type="entry name" value="S15/NS1 RNA-binding domain"/>
    <property type="match status" value="1"/>
</dbReference>
<keyword evidence="1 4" id="KW-0689">Ribosomal protein</keyword>
<evidence type="ECO:0000256" key="3">
    <source>
        <dbReference type="ARBA" id="ARBA00064542"/>
    </source>
</evidence>
<dbReference type="PANTHER" id="PTHR23321:SF26">
    <property type="entry name" value="SMALL RIBOSOMAL SUBUNIT PROTEIN US15M"/>
    <property type="match status" value="1"/>
</dbReference>
<comment type="caution">
    <text evidence="6">The sequence shown here is derived from an EMBL/GenBank/DDBJ whole genome shotgun (WGS) entry which is preliminary data.</text>
</comment>
<dbReference type="Proteomes" id="UP000179251">
    <property type="component" value="Unassembled WGS sequence"/>
</dbReference>
<dbReference type="InterPro" id="IPR000589">
    <property type="entry name" value="Ribosomal_uS15"/>
</dbReference>
<evidence type="ECO:0000256" key="1">
    <source>
        <dbReference type="ARBA" id="ARBA00022980"/>
    </source>
</evidence>
<dbReference type="STRING" id="1798325.A2834_00415"/>
<keyword evidence="4" id="KW-0694">RNA-binding</keyword>
<dbReference type="SMART" id="SM01387">
    <property type="entry name" value="Ribosomal_S15"/>
    <property type="match status" value="1"/>
</dbReference>
<dbReference type="InterPro" id="IPR005290">
    <property type="entry name" value="Ribosomal_uS15_bac-type"/>
</dbReference>
<comment type="function">
    <text evidence="4">One of the primary rRNA binding proteins, it binds directly to 16S rRNA where it helps nucleate assembly of the platform of the 30S subunit by binding and bridging several RNA helices of the 16S rRNA.</text>
</comment>
<accession>A0A1F5VGB8</accession>
<evidence type="ECO:0000256" key="4">
    <source>
        <dbReference type="HAMAP-Rule" id="MF_01343"/>
    </source>
</evidence>
<organism evidence="6 7">
    <name type="scientific">Candidatus Giovannonibacteria bacterium RIFCSPHIGHO2_01_FULL_45_23</name>
    <dbReference type="NCBI Taxonomy" id="1798325"/>
    <lineage>
        <taxon>Bacteria</taxon>
        <taxon>Candidatus Giovannoniibacteriota</taxon>
    </lineage>
</organism>
<protein>
    <recommendedName>
        <fullName evidence="4">Small ribosomal subunit protein uS15</fullName>
    </recommendedName>
</protein>
<dbReference type="FunFam" id="1.10.287.10:FF:000002">
    <property type="entry name" value="30S ribosomal protein S15"/>
    <property type="match status" value="1"/>
</dbReference>
<dbReference type="GO" id="GO:0019843">
    <property type="term" value="F:rRNA binding"/>
    <property type="evidence" value="ECO:0007669"/>
    <property type="project" value="UniProtKB-UniRule"/>
</dbReference>
<dbReference type="NCBIfam" id="TIGR00952">
    <property type="entry name" value="S15_bact"/>
    <property type="match status" value="1"/>
</dbReference>
<dbReference type="GO" id="GO:0006412">
    <property type="term" value="P:translation"/>
    <property type="evidence" value="ECO:0007669"/>
    <property type="project" value="UniProtKB-UniRule"/>
</dbReference>
<proteinExistence type="inferred from homology"/>
<sequence>MLKSKDKKKIVAEHRIHEKDTGSAEVQVALLTKRIDELTSHLKEHPKDNHSRRGLLGMVSKRKKFLKYVQKKNQANYEKLIKKLGLRK</sequence>
<dbReference type="Pfam" id="PF00312">
    <property type="entry name" value="Ribosomal_S15"/>
    <property type="match status" value="1"/>
</dbReference>
<dbReference type="HAMAP" id="MF_01343_B">
    <property type="entry name" value="Ribosomal_uS15_B"/>
    <property type="match status" value="1"/>
</dbReference>
<dbReference type="PANTHER" id="PTHR23321">
    <property type="entry name" value="RIBOSOMAL PROTEIN S15, BACTERIAL AND ORGANELLAR"/>
    <property type="match status" value="1"/>
</dbReference>
<evidence type="ECO:0000256" key="2">
    <source>
        <dbReference type="ARBA" id="ARBA00023274"/>
    </source>
</evidence>
<dbReference type="Gene3D" id="6.10.250.3130">
    <property type="match status" value="1"/>
</dbReference>
<comment type="similarity">
    <text evidence="4 5">Belongs to the universal ribosomal protein uS15 family.</text>
</comment>
<evidence type="ECO:0000313" key="6">
    <source>
        <dbReference type="EMBL" id="OGF61961.1"/>
    </source>
</evidence>
<name>A0A1F5VGB8_9BACT</name>
<dbReference type="EMBL" id="MFHD01000024">
    <property type="protein sequence ID" value="OGF61961.1"/>
    <property type="molecule type" value="Genomic_DNA"/>
</dbReference>
<dbReference type="Gene3D" id="1.10.287.10">
    <property type="entry name" value="S15/NS1, RNA-binding"/>
    <property type="match status" value="1"/>
</dbReference>
<evidence type="ECO:0000256" key="5">
    <source>
        <dbReference type="RuleBase" id="RU003919"/>
    </source>
</evidence>
<keyword evidence="4" id="KW-0699">rRNA-binding</keyword>
<comment type="subunit">
    <text evidence="3 4">Part of the 30S ribosomal subunit. Forms a bridge to the 50S subunit in the 70S ribosome, contacting the 23S rRNA.</text>
</comment>
<comment type="function">
    <text evidence="4">Forms an intersubunit bridge (bridge B4) with the 23S rRNA of the 50S subunit in the ribosome.</text>
</comment>
<gene>
    <name evidence="4" type="primary">rpsO</name>
    <name evidence="6" type="ORF">A2834_00415</name>
</gene>
<dbReference type="CDD" id="cd00353">
    <property type="entry name" value="Ribosomal_S15p_S13e"/>
    <property type="match status" value="1"/>
</dbReference>
<dbReference type="GO" id="GO:0022627">
    <property type="term" value="C:cytosolic small ribosomal subunit"/>
    <property type="evidence" value="ECO:0007669"/>
    <property type="project" value="TreeGrafter"/>
</dbReference>
<keyword evidence="2 4" id="KW-0687">Ribonucleoprotein</keyword>
<dbReference type="InterPro" id="IPR009068">
    <property type="entry name" value="uS15_NS1_RNA-bd_sf"/>
</dbReference>
<evidence type="ECO:0000313" key="7">
    <source>
        <dbReference type="Proteomes" id="UP000179251"/>
    </source>
</evidence>
<dbReference type="AlphaFoldDB" id="A0A1F5VGB8"/>
<reference evidence="6 7" key="1">
    <citation type="journal article" date="2016" name="Nat. Commun.">
        <title>Thousands of microbial genomes shed light on interconnected biogeochemical processes in an aquifer system.</title>
        <authorList>
            <person name="Anantharaman K."/>
            <person name="Brown C.T."/>
            <person name="Hug L.A."/>
            <person name="Sharon I."/>
            <person name="Castelle C.J."/>
            <person name="Probst A.J."/>
            <person name="Thomas B.C."/>
            <person name="Singh A."/>
            <person name="Wilkins M.J."/>
            <person name="Karaoz U."/>
            <person name="Brodie E.L."/>
            <person name="Williams K.H."/>
            <person name="Hubbard S.S."/>
            <person name="Banfield J.F."/>
        </authorList>
    </citation>
    <scope>NUCLEOTIDE SEQUENCE [LARGE SCALE GENOMIC DNA]</scope>
</reference>
<dbReference type="GO" id="GO:0003735">
    <property type="term" value="F:structural constituent of ribosome"/>
    <property type="evidence" value="ECO:0007669"/>
    <property type="project" value="InterPro"/>
</dbReference>